<feature type="compositionally biased region" description="Polar residues" evidence="3">
    <location>
        <begin position="328"/>
        <end position="341"/>
    </location>
</feature>
<dbReference type="OrthoDB" id="5353557at2759"/>
<keyword evidence="2 4" id="KW-1133">Transmembrane helix</keyword>
<dbReference type="PANTHER" id="PTHR12064:SF97">
    <property type="entry name" value="METAL TRANSPORTER CNNM-5"/>
    <property type="match status" value="1"/>
</dbReference>
<dbReference type="InterPro" id="IPR002550">
    <property type="entry name" value="CNNM"/>
</dbReference>
<evidence type="ECO:0000313" key="6">
    <source>
        <dbReference type="EMBL" id="PNH07984.1"/>
    </source>
</evidence>
<dbReference type="PANTHER" id="PTHR12064">
    <property type="entry name" value="METAL TRANSPORTER CNNM"/>
    <property type="match status" value="1"/>
</dbReference>
<sequence>MAELDATTTGQKVLFSLVSLLLICVSGLVAGLTLGLLSLDRVELEVVRRSGNAKARRSAARVIPLLRNPHMLLVSLVLLNAGANTALPVFLDRLVSPAVAIVLATSAVLIFGEILPQAVCAKHGIAVGSALSWVVKGIMILTSPISWPLGRALDWILGGRDEGNLGRRQLKARITLHAKEEGLGGNLMEDEIKIIRGVLDLAGKDAADAMTPLERVFALPHDAVLDRRCLAAVLRTGLSRVPVWRRSPRGHPEFVGFLLVKEVLQQVDPSSGVRAGDAPMRPLPHLSASMSVFDLLKFFCSGRSHIAVLTAPENEVADIRRSLAGPASTISTRGSDESTINSDDSSSSSSSSSSSGSSVRGSRRAPFGRTSRSTVGGGSTPRRGAHDAAAEPALGLGSRRGWRVAEHRIRAVLRLLAGGRTHRHARPDVEAAGAQQQPGGEGGAAAGEGGGGGIERNAAAAGGALLLQSEERPGHMTEGVAASEVLSRTAAAALKRDSASVHGAGAQDVVRVPVLDSGAGPLAGPPPAGAPVVPPLPLELQAPSWATDPPPPPLLRRALIHWRLFATSRPLVEEGEEVQGATAAAVAAGEELIPVGIITLEDVLEELMQEQFVDPIKNHNATPARR</sequence>
<feature type="domain" description="CNNM transmembrane" evidence="5">
    <location>
        <begin position="8"/>
        <end position="191"/>
    </location>
</feature>
<keyword evidence="1" id="KW-0677">Repeat</keyword>
<gene>
    <name evidence="6" type="ORF">TSOC_005514</name>
</gene>
<protein>
    <recommendedName>
        <fullName evidence="5">CNNM transmembrane domain-containing protein</fullName>
    </recommendedName>
</protein>
<feature type="transmembrane region" description="Helical" evidence="4">
    <location>
        <begin position="13"/>
        <end position="39"/>
    </location>
</feature>
<evidence type="ECO:0000256" key="2">
    <source>
        <dbReference type="PROSITE-ProRule" id="PRU01193"/>
    </source>
</evidence>
<feature type="region of interest" description="Disordered" evidence="3">
    <location>
        <begin position="326"/>
        <end position="392"/>
    </location>
</feature>
<dbReference type="InterPro" id="IPR045095">
    <property type="entry name" value="ACDP"/>
</dbReference>
<comment type="caution">
    <text evidence="6">The sequence shown here is derived from an EMBL/GenBank/DDBJ whole genome shotgun (WGS) entry which is preliminary data.</text>
</comment>
<evidence type="ECO:0000256" key="4">
    <source>
        <dbReference type="SAM" id="Phobius"/>
    </source>
</evidence>
<evidence type="ECO:0000256" key="1">
    <source>
        <dbReference type="ARBA" id="ARBA00022737"/>
    </source>
</evidence>
<dbReference type="GO" id="GO:0005737">
    <property type="term" value="C:cytoplasm"/>
    <property type="evidence" value="ECO:0007669"/>
    <property type="project" value="TreeGrafter"/>
</dbReference>
<dbReference type="PROSITE" id="PS51846">
    <property type="entry name" value="CNNM"/>
    <property type="match status" value="1"/>
</dbReference>
<evidence type="ECO:0000259" key="5">
    <source>
        <dbReference type="PROSITE" id="PS51846"/>
    </source>
</evidence>
<feature type="compositionally biased region" description="Gly residues" evidence="3">
    <location>
        <begin position="439"/>
        <end position="454"/>
    </location>
</feature>
<dbReference type="GO" id="GO:0030026">
    <property type="term" value="P:intracellular manganese ion homeostasis"/>
    <property type="evidence" value="ECO:0007669"/>
    <property type="project" value="TreeGrafter"/>
</dbReference>
<dbReference type="Proteomes" id="UP000236333">
    <property type="component" value="Unassembled WGS sequence"/>
</dbReference>
<dbReference type="InterPro" id="IPR046342">
    <property type="entry name" value="CBS_dom_sf"/>
</dbReference>
<dbReference type="Pfam" id="PF01595">
    <property type="entry name" value="CNNM"/>
    <property type="match status" value="1"/>
</dbReference>
<reference evidence="6 7" key="1">
    <citation type="journal article" date="2017" name="Mol. Biol. Evol.">
        <title>The 4-celled Tetrabaena socialis nuclear genome reveals the essential components for genetic control of cell number at the origin of multicellularity in the volvocine lineage.</title>
        <authorList>
            <person name="Featherston J."/>
            <person name="Arakaki Y."/>
            <person name="Hanschen E.R."/>
            <person name="Ferris P.J."/>
            <person name="Michod R.E."/>
            <person name="Olson B.J.S.C."/>
            <person name="Nozaki H."/>
            <person name="Durand P.M."/>
        </authorList>
    </citation>
    <scope>NUCLEOTIDE SEQUENCE [LARGE SCALE GENOMIC DNA]</scope>
    <source>
        <strain evidence="6 7">NIES-571</strain>
    </source>
</reference>
<dbReference type="GO" id="GO:0010960">
    <property type="term" value="P:magnesium ion homeostasis"/>
    <property type="evidence" value="ECO:0007669"/>
    <property type="project" value="InterPro"/>
</dbReference>
<evidence type="ECO:0000313" key="7">
    <source>
        <dbReference type="Proteomes" id="UP000236333"/>
    </source>
</evidence>
<feature type="transmembrane region" description="Helical" evidence="4">
    <location>
        <begin position="97"/>
        <end position="115"/>
    </location>
</feature>
<keyword evidence="7" id="KW-1185">Reference proteome</keyword>
<dbReference type="SUPFAM" id="SSF54631">
    <property type="entry name" value="CBS-domain pair"/>
    <property type="match status" value="1"/>
</dbReference>
<name>A0A2J8A631_9CHLO</name>
<proteinExistence type="predicted"/>
<feature type="compositionally biased region" description="Low complexity" evidence="3">
    <location>
        <begin position="342"/>
        <end position="360"/>
    </location>
</feature>
<feature type="region of interest" description="Disordered" evidence="3">
    <location>
        <begin position="422"/>
        <end position="456"/>
    </location>
</feature>
<keyword evidence="2 4" id="KW-0812">Transmembrane</keyword>
<feature type="transmembrane region" description="Helical" evidence="4">
    <location>
        <begin position="127"/>
        <end position="147"/>
    </location>
</feature>
<dbReference type="GO" id="GO:0016020">
    <property type="term" value="C:membrane"/>
    <property type="evidence" value="ECO:0007669"/>
    <property type="project" value="UniProtKB-UniRule"/>
</dbReference>
<accession>A0A2J8A631</accession>
<dbReference type="AlphaFoldDB" id="A0A2J8A631"/>
<dbReference type="Gene3D" id="3.10.580.10">
    <property type="entry name" value="CBS-domain"/>
    <property type="match status" value="1"/>
</dbReference>
<dbReference type="EMBL" id="PGGS01000151">
    <property type="protein sequence ID" value="PNH07984.1"/>
    <property type="molecule type" value="Genomic_DNA"/>
</dbReference>
<keyword evidence="2 4" id="KW-0472">Membrane</keyword>
<evidence type="ECO:0000256" key="3">
    <source>
        <dbReference type="SAM" id="MobiDB-lite"/>
    </source>
</evidence>
<organism evidence="6 7">
    <name type="scientific">Tetrabaena socialis</name>
    <dbReference type="NCBI Taxonomy" id="47790"/>
    <lineage>
        <taxon>Eukaryota</taxon>
        <taxon>Viridiplantae</taxon>
        <taxon>Chlorophyta</taxon>
        <taxon>core chlorophytes</taxon>
        <taxon>Chlorophyceae</taxon>
        <taxon>CS clade</taxon>
        <taxon>Chlamydomonadales</taxon>
        <taxon>Tetrabaenaceae</taxon>
        <taxon>Tetrabaena</taxon>
    </lineage>
</organism>